<sequence length="415" mass="47528">MSDYFDRKPGNEIPVWKPGTEIKFEITADKISGRIPVVRLESWEDFTPFVSTDFFNDSSVEYIFRGQRRYSWGLTPSLARNSGNGIVTQDLKSRQFEAFKKAARGRLLDSNIVEEEDELWAIGQHYGLKTPLLDWTYSPYVALFFAFSKQDSSSETDNPYRAVYILNKTFIEDDDDVPDIRVLEPKKDDHGRLVNQAGLFTFSPDDATIENKLTEVITAEDFMVNGHPYSGLSPDEEPDALAKYICKVYIKNENQQACVKHLRRMNVHHGSLFPDLIGASEYCNLLIDEATIIRPEPISNASDFVVPVIKYPVDPITNEPVGQEAAAVRSLLIQSILGVGYYTVEQIEDLAEKLSNTLEEYKVTDWQHKDSVHARFKNITRTMLRNHNVPEEYRTPVVEQIVDVMIREDENKEEQ</sequence>
<evidence type="ECO:0000259" key="1">
    <source>
        <dbReference type="SMART" id="SM00901"/>
    </source>
</evidence>
<reference evidence="2 3" key="1">
    <citation type="submission" date="2009-06" db="EMBL/GenBank/DDBJ databases">
        <title>Complete sequence of Desulfovibrio salexigens DSM 2638.</title>
        <authorList>
            <consortium name="US DOE Joint Genome Institute"/>
            <person name="Lucas S."/>
            <person name="Copeland A."/>
            <person name="Lapidus A."/>
            <person name="Glavina del Rio T."/>
            <person name="Tice H."/>
            <person name="Bruce D."/>
            <person name="Goodwin L."/>
            <person name="Pitluck S."/>
            <person name="Munk A.C."/>
            <person name="Brettin T."/>
            <person name="Detter J.C."/>
            <person name="Han C."/>
            <person name="Tapia R."/>
            <person name="Larimer F."/>
            <person name="Land M."/>
            <person name="Hauser L."/>
            <person name="Kyrpides N."/>
            <person name="Anderson I."/>
            <person name="Wall J.D."/>
            <person name="Arkin A.P."/>
            <person name="Dehal P."/>
            <person name="Chivian D."/>
            <person name="Giles B."/>
            <person name="Hazen T.C."/>
        </authorList>
    </citation>
    <scope>NUCLEOTIDE SEQUENCE [LARGE SCALE GENOMIC DNA]</scope>
    <source>
        <strain evidence="3">ATCC 14822 / DSM 2638 / NCIMB 8403 / VKM B-1763</strain>
    </source>
</reference>
<dbReference type="Proteomes" id="UP000002601">
    <property type="component" value="Chromosome"/>
</dbReference>
<dbReference type="RefSeq" id="WP_015852603.1">
    <property type="nucleotide sequence ID" value="NC_012881.1"/>
</dbReference>
<dbReference type="InterPro" id="IPR021810">
    <property type="entry name" value="T1RH-like_C"/>
</dbReference>
<evidence type="ECO:0000313" key="2">
    <source>
        <dbReference type="EMBL" id="ACS80787.1"/>
    </source>
</evidence>
<accession>C6BZF0</accession>
<dbReference type="AlphaFoldDB" id="C6BZF0"/>
<dbReference type="SMART" id="SM00901">
    <property type="entry name" value="FRG"/>
    <property type="match status" value="1"/>
</dbReference>
<dbReference type="Pfam" id="PF11867">
    <property type="entry name" value="T1RH-like_C"/>
    <property type="match status" value="1"/>
</dbReference>
<gene>
    <name evidence="2" type="ordered locus">Desal_2733</name>
</gene>
<name>C6BZF0_MARSD</name>
<dbReference type="EMBL" id="CP001649">
    <property type="protein sequence ID" value="ACS80787.1"/>
    <property type="molecule type" value="Genomic_DNA"/>
</dbReference>
<feature type="domain" description="FRG" evidence="1">
    <location>
        <begin position="58"/>
        <end position="164"/>
    </location>
</feature>
<evidence type="ECO:0000313" key="3">
    <source>
        <dbReference type="Proteomes" id="UP000002601"/>
    </source>
</evidence>
<dbReference type="OrthoDB" id="9816036at2"/>
<dbReference type="eggNOG" id="ENOG50319WD">
    <property type="taxonomic scope" value="Bacteria"/>
</dbReference>
<proteinExistence type="predicted"/>
<dbReference type="Pfam" id="PF08867">
    <property type="entry name" value="FRG"/>
    <property type="match status" value="1"/>
</dbReference>
<keyword evidence="3" id="KW-1185">Reference proteome</keyword>
<organism evidence="2 3">
    <name type="scientific">Maridesulfovibrio salexigens (strain ATCC 14822 / DSM 2638 / NCIMB 8403 / VKM B-1763)</name>
    <name type="common">Desulfovibrio salexigens</name>
    <dbReference type="NCBI Taxonomy" id="526222"/>
    <lineage>
        <taxon>Bacteria</taxon>
        <taxon>Pseudomonadati</taxon>
        <taxon>Thermodesulfobacteriota</taxon>
        <taxon>Desulfovibrionia</taxon>
        <taxon>Desulfovibrionales</taxon>
        <taxon>Desulfovibrionaceae</taxon>
        <taxon>Maridesulfovibrio</taxon>
    </lineage>
</organism>
<dbReference type="STRING" id="526222.Desal_2733"/>
<protein>
    <submittedName>
        <fullName evidence="2">FRG domain protein</fullName>
    </submittedName>
</protein>
<dbReference type="HOGENOM" id="CLU_679345_0_0_7"/>
<dbReference type="KEGG" id="dsa:Desal_2733"/>
<dbReference type="InterPro" id="IPR014966">
    <property type="entry name" value="FRG-dom"/>
</dbReference>